<dbReference type="GeneID" id="75826606"/>
<reference evidence="2" key="1">
    <citation type="journal article" date="2021" name="J Fungi (Basel)">
        <title>Genomic and Metabolomic Analyses of the Marine Fungus Emericellopsis cladophorae: Insights into Saltwater Adaptability Mechanisms and Its Biosynthetic Potential.</title>
        <authorList>
            <person name="Goncalves M.F.M."/>
            <person name="Hilario S."/>
            <person name="Van de Peer Y."/>
            <person name="Esteves A.C."/>
            <person name="Alves A."/>
        </authorList>
    </citation>
    <scope>NUCLEOTIDE SEQUENCE</scope>
    <source>
        <strain evidence="2">MUM 19.33</strain>
    </source>
</reference>
<dbReference type="Pfam" id="PF06881">
    <property type="entry name" value="Elongin_A"/>
    <property type="match status" value="1"/>
</dbReference>
<dbReference type="PANTHER" id="PTHR15141">
    <property type="entry name" value="TRANSCRIPTION ELONGATION FACTOR B POLYPEPTIDE 3"/>
    <property type="match status" value="1"/>
</dbReference>
<dbReference type="GO" id="GO:0006368">
    <property type="term" value="P:transcription elongation by RNA polymerase II"/>
    <property type="evidence" value="ECO:0007669"/>
    <property type="project" value="InterPro"/>
</dbReference>
<feature type="compositionally biased region" description="Basic and acidic residues" evidence="1">
    <location>
        <begin position="232"/>
        <end position="246"/>
    </location>
</feature>
<feature type="region of interest" description="Disordered" evidence="1">
    <location>
        <begin position="220"/>
        <end position="247"/>
    </location>
</feature>
<dbReference type="AlphaFoldDB" id="A0A9P9XYF1"/>
<feature type="compositionally biased region" description="Basic and acidic residues" evidence="1">
    <location>
        <begin position="100"/>
        <end position="109"/>
    </location>
</feature>
<evidence type="ECO:0000313" key="2">
    <source>
        <dbReference type="EMBL" id="KAI6780178.1"/>
    </source>
</evidence>
<name>A0A9P9XYF1_9HYPO</name>
<feature type="region of interest" description="Disordered" evidence="1">
    <location>
        <begin position="100"/>
        <end position="171"/>
    </location>
</feature>
<organism evidence="2 3">
    <name type="scientific">Emericellopsis cladophorae</name>
    <dbReference type="NCBI Taxonomy" id="2686198"/>
    <lineage>
        <taxon>Eukaryota</taxon>
        <taxon>Fungi</taxon>
        <taxon>Dikarya</taxon>
        <taxon>Ascomycota</taxon>
        <taxon>Pezizomycotina</taxon>
        <taxon>Sordariomycetes</taxon>
        <taxon>Hypocreomycetidae</taxon>
        <taxon>Hypocreales</taxon>
        <taxon>Bionectriaceae</taxon>
        <taxon>Emericellopsis</taxon>
    </lineage>
</organism>
<evidence type="ECO:0008006" key="4">
    <source>
        <dbReference type="Google" id="ProtNLM"/>
    </source>
</evidence>
<dbReference type="RefSeq" id="XP_051361034.1">
    <property type="nucleotide sequence ID" value="XM_051507833.1"/>
</dbReference>
<accession>A0A9P9XYF1</accession>
<sequence length="265" mass="29680">MPVKCLVDLATQACIKNIRHLDGVGDYLPYENVRTILMRVENGAQLRRIEVNSPQIQGLTGEIWLRLIEKHFPLEFRNKAYKPANPDKWHKVYEKYKKEHDEAREESERQLASSLAGLRQNKEQKTSRIVDQKAMRGAIGEPSRSRRPQDRSGSSLRFGSGSRTGTMSGASVMKKVRREVKEVARIHGNLSRNIGAPRPLMKMAKAPQALIDERRRAALPGVGRVSSNPVRKPAEKPVKSGDDKGGSKAYVETFGAIQLKSLCTS</sequence>
<evidence type="ECO:0000256" key="1">
    <source>
        <dbReference type="SAM" id="MobiDB-lite"/>
    </source>
</evidence>
<evidence type="ECO:0000313" key="3">
    <source>
        <dbReference type="Proteomes" id="UP001055219"/>
    </source>
</evidence>
<dbReference type="OrthoDB" id="21513at2759"/>
<feature type="compositionally biased region" description="Basic and acidic residues" evidence="1">
    <location>
        <begin position="120"/>
        <end position="134"/>
    </location>
</feature>
<comment type="caution">
    <text evidence="2">The sequence shown here is derived from an EMBL/GenBank/DDBJ whole genome shotgun (WGS) entry which is preliminary data.</text>
</comment>
<dbReference type="Gene3D" id="6.10.250.3180">
    <property type="match status" value="1"/>
</dbReference>
<dbReference type="InterPro" id="IPR051870">
    <property type="entry name" value="Elongin-A_domain"/>
</dbReference>
<dbReference type="EMBL" id="JAGIXG020000036">
    <property type="protein sequence ID" value="KAI6780178.1"/>
    <property type="molecule type" value="Genomic_DNA"/>
</dbReference>
<gene>
    <name evidence="2" type="ORF">J7T54_000084</name>
</gene>
<keyword evidence="3" id="KW-1185">Reference proteome</keyword>
<protein>
    <recommendedName>
        <fullName evidence="4">Elongin-A</fullName>
    </recommendedName>
</protein>
<dbReference type="InterPro" id="IPR010684">
    <property type="entry name" value="RNA_pol_II_trans_fac_SIII_A"/>
</dbReference>
<feature type="compositionally biased region" description="Low complexity" evidence="1">
    <location>
        <begin position="151"/>
        <end position="163"/>
    </location>
</feature>
<proteinExistence type="predicted"/>
<dbReference type="PANTHER" id="PTHR15141:SF76">
    <property type="entry name" value="TRANSCRIPTION ELONGATION FACTOR B POLYPEPTIDE 3"/>
    <property type="match status" value="1"/>
</dbReference>
<dbReference type="Proteomes" id="UP001055219">
    <property type="component" value="Unassembled WGS sequence"/>
</dbReference>
<reference evidence="2" key="2">
    <citation type="submission" date="2022-07" db="EMBL/GenBank/DDBJ databases">
        <authorList>
            <person name="Goncalves M.F.M."/>
            <person name="Hilario S."/>
            <person name="Van De Peer Y."/>
            <person name="Esteves A.C."/>
            <person name="Alves A."/>
        </authorList>
    </citation>
    <scope>NUCLEOTIDE SEQUENCE</scope>
    <source>
        <strain evidence="2">MUM 19.33</strain>
    </source>
</reference>
<dbReference type="GO" id="GO:0070449">
    <property type="term" value="C:elongin complex"/>
    <property type="evidence" value="ECO:0007669"/>
    <property type="project" value="InterPro"/>
</dbReference>